<dbReference type="CDD" id="cd02185">
    <property type="entry name" value="AroH"/>
    <property type="match status" value="1"/>
</dbReference>
<sequence length="127" mass="14767">MKIRAIRGATTVKENSAKEIKNNTIKLFGEILNKNNIEEDNIVSIIITMTNDLDKIYPSKAIREVYSMEDTPFLNFEEKYVEGSMKKCIRILMYVYTDISKKDITHIYLNEAKTLRPDLCPSEEKIK</sequence>
<dbReference type="PANTHER" id="PTHR21164:SF0">
    <property type="entry name" value="CHORISMATE MUTASE AROH"/>
    <property type="match status" value="1"/>
</dbReference>
<dbReference type="EC" id="5.4.99.5" evidence="1 2"/>
<keyword evidence="2 3" id="KW-0413">Isomerase</keyword>
<comment type="catalytic activity">
    <reaction evidence="2">
        <text>chorismate = prephenate</text>
        <dbReference type="Rhea" id="RHEA:13897"/>
        <dbReference type="ChEBI" id="CHEBI:29748"/>
        <dbReference type="ChEBI" id="CHEBI:29934"/>
        <dbReference type="EC" id="5.4.99.5"/>
    </reaction>
</comment>
<dbReference type="InterPro" id="IPR008243">
    <property type="entry name" value="Chorismate_mutase_AroH"/>
</dbReference>
<dbReference type="PROSITE" id="PS51167">
    <property type="entry name" value="CHORISMATE_MUT_1"/>
    <property type="match status" value="1"/>
</dbReference>
<proteinExistence type="predicted"/>
<comment type="caution">
    <text evidence="3">The sequence shown here is derived from an EMBL/GenBank/DDBJ whole genome shotgun (WGS) entry which is preliminary data.</text>
</comment>
<name>A0ABS4KK80_9FIRM</name>
<dbReference type="EMBL" id="JAGGLI010000023">
    <property type="protein sequence ID" value="MBP2028195.1"/>
    <property type="molecule type" value="Genomic_DNA"/>
</dbReference>
<keyword evidence="2" id="KW-0028">Amino-acid biosynthesis</keyword>
<dbReference type="PANTHER" id="PTHR21164">
    <property type="entry name" value="CHORISMATE MUTASE"/>
    <property type="match status" value="1"/>
</dbReference>
<dbReference type="GO" id="GO:0004106">
    <property type="term" value="F:chorismate mutase activity"/>
    <property type="evidence" value="ECO:0007669"/>
    <property type="project" value="UniProtKB-EC"/>
</dbReference>
<dbReference type="Proteomes" id="UP001314903">
    <property type="component" value="Unassembled WGS sequence"/>
</dbReference>
<protein>
    <recommendedName>
        <fullName evidence="1 2">chorismate mutase</fullName>
        <ecNumber evidence="1 2">5.4.99.5</ecNumber>
    </recommendedName>
</protein>
<dbReference type="Gene3D" id="3.30.1330.40">
    <property type="entry name" value="RutC-like"/>
    <property type="match status" value="1"/>
</dbReference>
<evidence type="ECO:0000256" key="2">
    <source>
        <dbReference type="PROSITE-ProRule" id="PRU00514"/>
    </source>
</evidence>
<dbReference type="Pfam" id="PF07736">
    <property type="entry name" value="CM_1"/>
    <property type="match status" value="1"/>
</dbReference>
<evidence type="ECO:0000313" key="3">
    <source>
        <dbReference type="EMBL" id="MBP2028195.1"/>
    </source>
</evidence>
<dbReference type="InterPro" id="IPR035959">
    <property type="entry name" value="RutC-like_sf"/>
</dbReference>
<evidence type="ECO:0000313" key="4">
    <source>
        <dbReference type="Proteomes" id="UP001314903"/>
    </source>
</evidence>
<dbReference type="SUPFAM" id="SSF55298">
    <property type="entry name" value="YjgF-like"/>
    <property type="match status" value="1"/>
</dbReference>
<dbReference type="PIRSF" id="PIRSF005965">
    <property type="entry name" value="Chor_mut_AroH"/>
    <property type="match status" value="1"/>
</dbReference>
<accession>A0ABS4KK80</accession>
<organism evidence="3 4">
    <name type="scientific">Acetoanaerobium pronyense</name>
    <dbReference type="NCBI Taxonomy" id="1482736"/>
    <lineage>
        <taxon>Bacteria</taxon>
        <taxon>Bacillati</taxon>
        <taxon>Bacillota</taxon>
        <taxon>Clostridia</taxon>
        <taxon>Peptostreptococcales</taxon>
        <taxon>Filifactoraceae</taxon>
        <taxon>Acetoanaerobium</taxon>
    </lineage>
</organism>
<gene>
    <name evidence="3" type="ORF">J2Z35_001996</name>
</gene>
<dbReference type="RefSeq" id="WP_245330842.1">
    <property type="nucleotide sequence ID" value="NZ_JAGGLI010000023.1"/>
</dbReference>
<dbReference type="NCBIfam" id="TIGR01796">
    <property type="entry name" value="CM_mono_aroH"/>
    <property type="match status" value="1"/>
</dbReference>
<reference evidence="3 4" key="1">
    <citation type="submission" date="2021-03" db="EMBL/GenBank/DDBJ databases">
        <title>Genomic Encyclopedia of Type Strains, Phase IV (KMG-IV): sequencing the most valuable type-strain genomes for metagenomic binning, comparative biology and taxonomic classification.</title>
        <authorList>
            <person name="Goeker M."/>
        </authorList>
    </citation>
    <scope>NUCLEOTIDE SEQUENCE [LARGE SCALE GENOMIC DNA]</scope>
    <source>
        <strain evidence="3 4">DSM 27512</strain>
    </source>
</reference>
<keyword evidence="4" id="KW-1185">Reference proteome</keyword>
<evidence type="ECO:0000256" key="1">
    <source>
        <dbReference type="NCBIfam" id="TIGR01796"/>
    </source>
</evidence>
<keyword evidence="2" id="KW-0057">Aromatic amino acid biosynthesis</keyword>